<organism evidence="1 2">
    <name type="scientific">Tetragenococcus halophilus</name>
    <name type="common">Pediococcus halophilus</name>
    <dbReference type="NCBI Taxonomy" id="51669"/>
    <lineage>
        <taxon>Bacteria</taxon>
        <taxon>Bacillati</taxon>
        <taxon>Bacillota</taxon>
        <taxon>Bacilli</taxon>
        <taxon>Lactobacillales</taxon>
        <taxon>Enterococcaceae</taxon>
        <taxon>Tetragenococcus</taxon>
    </lineage>
</organism>
<reference evidence="1" key="1">
    <citation type="submission" date="2020-06" db="EMBL/GenBank/DDBJ databases">
        <authorList>
            <person name="Link T."/>
            <person name="Ehrmann M."/>
        </authorList>
    </citation>
    <scope>NUCLEOTIDE SEQUENCE</scope>
    <source>
        <strain evidence="1">TMW 2.2257</strain>
    </source>
</reference>
<dbReference type="Proteomes" id="UP001057280">
    <property type="component" value="Unassembled WGS sequence"/>
</dbReference>
<dbReference type="RefSeq" id="WP_253209966.1">
    <property type="nucleotide sequence ID" value="NZ_JACACA010000004.1"/>
</dbReference>
<dbReference type="EMBL" id="JACACB010000004">
    <property type="protein sequence ID" value="MCO8297321.1"/>
    <property type="molecule type" value="Genomic_DNA"/>
</dbReference>
<evidence type="ECO:0000313" key="2">
    <source>
        <dbReference type="Proteomes" id="UP001057280"/>
    </source>
</evidence>
<evidence type="ECO:0000313" key="1">
    <source>
        <dbReference type="EMBL" id="MCO8297321.1"/>
    </source>
</evidence>
<dbReference type="AlphaFoldDB" id="A0AB35HMC3"/>
<protein>
    <submittedName>
        <fullName evidence="1">Uncharacterized protein</fullName>
    </submittedName>
</protein>
<gene>
    <name evidence="1" type="ORF">HXW75_02405</name>
</gene>
<proteinExistence type="predicted"/>
<name>A0AB35HMC3_TETHA</name>
<comment type="caution">
    <text evidence="1">The sequence shown here is derived from an EMBL/GenBank/DDBJ whole genome shotgun (WGS) entry which is preliminary data.</text>
</comment>
<reference evidence="1" key="2">
    <citation type="journal article" date="2021" name="BMC Microbiol.">
        <title>The diversity among the species Tetragenococcus halophilus including new isolates from a lupine seed fermentation.</title>
        <authorList>
            <person name="Link T."/>
            <person name="Vogel R.F."/>
            <person name="Ehrmann M.A."/>
        </authorList>
    </citation>
    <scope>NUCLEOTIDE SEQUENCE</scope>
    <source>
        <strain evidence="1">TMW 2.2257</strain>
    </source>
</reference>
<accession>A0AB35HMC3</accession>
<sequence length="51" mass="5925">MRCLTCKDERVIWTKDKRGNSTCYPCPKCNKNGQAVRKETHIIVREAEEGK</sequence>